<evidence type="ECO:0000256" key="4">
    <source>
        <dbReference type="ARBA" id="ARBA00023136"/>
    </source>
</evidence>
<dbReference type="InterPro" id="IPR001902">
    <property type="entry name" value="SLC26A/SulP_fam"/>
</dbReference>
<dbReference type="GO" id="GO:0055085">
    <property type="term" value="P:transmembrane transport"/>
    <property type="evidence" value="ECO:0007669"/>
    <property type="project" value="InterPro"/>
</dbReference>
<accession>A0A7V2B1S1</accession>
<dbReference type="Pfam" id="PF00916">
    <property type="entry name" value="Sulfate_transp"/>
    <property type="match status" value="1"/>
</dbReference>
<dbReference type="PROSITE" id="PS50801">
    <property type="entry name" value="STAS"/>
    <property type="match status" value="1"/>
</dbReference>
<feature type="transmembrane region" description="Helical" evidence="5">
    <location>
        <begin position="55"/>
        <end position="76"/>
    </location>
</feature>
<feature type="transmembrane region" description="Helical" evidence="5">
    <location>
        <begin position="251"/>
        <end position="273"/>
    </location>
</feature>
<dbReference type="CDD" id="cd07042">
    <property type="entry name" value="STAS_SulP_like_sulfate_transporter"/>
    <property type="match status" value="1"/>
</dbReference>
<protein>
    <submittedName>
        <fullName evidence="7">Sulfate permease</fullName>
    </submittedName>
</protein>
<evidence type="ECO:0000256" key="3">
    <source>
        <dbReference type="ARBA" id="ARBA00022989"/>
    </source>
</evidence>
<evidence type="ECO:0000256" key="2">
    <source>
        <dbReference type="ARBA" id="ARBA00022692"/>
    </source>
</evidence>
<comment type="caution">
    <text evidence="7">The sequence shown here is derived from an EMBL/GenBank/DDBJ whole genome shotgun (WGS) entry which is preliminary data.</text>
</comment>
<evidence type="ECO:0000256" key="5">
    <source>
        <dbReference type="SAM" id="Phobius"/>
    </source>
</evidence>
<dbReference type="AlphaFoldDB" id="A0A7V2B1S1"/>
<dbReference type="InterPro" id="IPR011547">
    <property type="entry name" value="SLC26A/SulP_dom"/>
</dbReference>
<dbReference type="SUPFAM" id="SSF52091">
    <property type="entry name" value="SpoIIaa-like"/>
    <property type="match status" value="1"/>
</dbReference>
<feature type="transmembrane region" description="Helical" evidence="5">
    <location>
        <begin position="96"/>
        <end position="115"/>
    </location>
</feature>
<organism evidence="7">
    <name type="scientific">Rhodothermus marinus</name>
    <name type="common">Rhodothermus obamensis</name>
    <dbReference type="NCBI Taxonomy" id="29549"/>
    <lineage>
        <taxon>Bacteria</taxon>
        <taxon>Pseudomonadati</taxon>
        <taxon>Rhodothermota</taxon>
        <taxon>Rhodothermia</taxon>
        <taxon>Rhodothermales</taxon>
        <taxon>Rhodothermaceae</taxon>
        <taxon>Rhodothermus</taxon>
    </lineage>
</organism>
<evidence type="ECO:0000313" key="7">
    <source>
        <dbReference type="EMBL" id="HER96655.1"/>
    </source>
</evidence>
<feature type="transmembrane region" description="Helical" evidence="5">
    <location>
        <begin position="381"/>
        <end position="410"/>
    </location>
</feature>
<dbReference type="Gene3D" id="3.30.750.24">
    <property type="entry name" value="STAS domain"/>
    <property type="match status" value="1"/>
</dbReference>
<dbReference type="PANTHER" id="PTHR11814">
    <property type="entry name" value="SULFATE TRANSPORTER"/>
    <property type="match status" value="1"/>
</dbReference>
<sequence>MPQSKLEPKLLTVLREGYTKEQFIKDLSAGVIVGIVALPLAIAFAIASGVKPEQGLYTAIVAGFLISCFSGSRVQIGGPTGAFIVIVYGIVQQHGYAGLAVATLLAGLLLMVMGLARLGTVIKYIPYPVTVGFTAGIALIIAAGQLRDFLGLQMSSVPAAFIEKWVAYGAHLHTFNPYAVGVGLLTVMIVVYWPRLTHRVPGSLIALLVTTALVHLGNLPVETIGSRFGAVPNTLPKPVFPAISWEALPELFSPALTIALLAGIESLLSAVVADGMTGRRHRSNMELIAQGIANVFSPIFGGIPATGAIARTATNVKNGGRTPIAGMIHALVLLLIMLFFGKWAALVPMATLAGILLVVAYNMSEWHLFVKLFRGPKSDVLVLLATFLLTVLVDLTVAIQVGVVLAALLFMRRMAEVTQMSYVTRSLLEEEEEEDPNPLRTRFIPEGVEVFEVNGPFFFGAADKFKDALRQVEKPPRVLILRLRKVLSLDATGLMALEDLLDRTRREGTVLILSGVHAQPLVVMQRSGFLDRVGEENVFGNIDDALNRAYAVLGLPARERPPDAVPEVRREQATATPAH</sequence>
<keyword evidence="2 5" id="KW-0812">Transmembrane</keyword>
<reference evidence="7" key="1">
    <citation type="journal article" date="2020" name="mSystems">
        <title>Genome- and Community-Level Interaction Insights into Carbon Utilization and Element Cycling Functions of Hydrothermarchaeota in Hydrothermal Sediment.</title>
        <authorList>
            <person name="Zhou Z."/>
            <person name="Liu Y."/>
            <person name="Xu W."/>
            <person name="Pan J."/>
            <person name="Luo Z.H."/>
            <person name="Li M."/>
        </authorList>
    </citation>
    <scope>NUCLEOTIDE SEQUENCE [LARGE SCALE GENOMIC DNA]</scope>
    <source>
        <strain evidence="7">SpSt-143</strain>
    </source>
</reference>
<gene>
    <name evidence="7" type="primary">sulP</name>
    <name evidence="7" type="ORF">ENO59_09090</name>
</gene>
<dbReference type="InterPro" id="IPR036513">
    <property type="entry name" value="STAS_dom_sf"/>
</dbReference>
<feature type="transmembrane region" description="Helical" evidence="5">
    <location>
        <begin position="175"/>
        <end position="193"/>
    </location>
</feature>
<feature type="transmembrane region" description="Helical" evidence="5">
    <location>
        <begin position="127"/>
        <end position="146"/>
    </location>
</feature>
<dbReference type="NCBIfam" id="TIGR00815">
    <property type="entry name" value="sulP"/>
    <property type="match status" value="1"/>
</dbReference>
<keyword evidence="4 5" id="KW-0472">Membrane</keyword>
<dbReference type="InterPro" id="IPR002645">
    <property type="entry name" value="STAS_dom"/>
</dbReference>
<feature type="transmembrane region" description="Helical" evidence="5">
    <location>
        <begin position="200"/>
        <end position="217"/>
    </location>
</feature>
<dbReference type="Pfam" id="PF01740">
    <property type="entry name" value="STAS"/>
    <property type="match status" value="1"/>
</dbReference>
<keyword evidence="3 5" id="KW-1133">Transmembrane helix</keyword>
<evidence type="ECO:0000256" key="1">
    <source>
        <dbReference type="ARBA" id="ARBA00004141"/>
    </source>
</evidence>
<feature type="transmembrane region" description="Helical" evidence="5">
    <location>
        <begin position="27"/>
        <end position="48"/>
    </location>
</feature>
<comment type="subcellular location">
    <subcellularLocation>
        <location evidence="1">Membrane</location>
        <topology evidence="1">Multi-pass membrane protein</topology>
    </subcellularLocation>
</comment>
<evidence type="ECO:0000259" key="6">
    <source>
        <dbReference type="PROSITE" id="PS50801"/>
    </source>
</evidence>
<dbReference type="EMBL" id="DSGB01000006">
    <property type="protein sequence ID" value="HER96655.1"/>
    <property type="molecule type" value="Genomic_DNA"/>
</dbReference>
<feature type="transmembrane region" description="Helical" evidence="5">
    <location>
        <begin position="331"/>
        <end position="361"/>
    </location>
</feature>
<proteinExistence type="predicted"/>
<feature type="domain" description="STAS" evidence="6">
    <location>
        <begin position="446"/>
        <end position="549"/>
    </location>
</feature>
<name>A0A7V2B1S1_RHOMR</name>
<dbReference type="GO" id="GO:0016020">
    <property type="term" value="C:membrane"/>
    <property type="evidence" value="ECO:0007669"/>
    <property type="project" value="UniProtKB-SubCell"/>
</dbReference>